<feature type="transmembrane region" description="Helical" evidence="1">
    <location>
        <begin position="245"/>
        <end position="266"/>
    </location>
</feature>
<feature type="transmembrane region" description="Helical" evidence="1">
    <location>
        <begin position="362"/>
        <end position="383"/>
    </location>
</feature>
<feature type="transmembrane region" description="Helical" evidence="1">
    <location>
        <begin position="215"/>
        <end position="233"/>
    </location>
</feature>
<protein>
    <recommendedName>
        <fullName evidence="4">Zinc ribbon domain-containing protein</fullName>
    </recommendedName>
</protein>
<evidence type="ECO:0000256" key="1">
    <source>
        <dbReference type="SAM" id="Phobius"/>
    </source>
</evidence>
<proteinExistence type="predicted"/>
<feature type="transmembrane region" description="Helical" evidence="1">
    <location>
        <begin position="287"/>
        <end position="309"/>
    </location>
</feature>
<evidence type="ECO:0008006" key="4">
    <source>
        <dbReference type="Google" id="ProtNLM"/>
    </source>
</evidence>
<name>A0ABV2KUT0_9BACI</name>
<sequence length="545" mass="61926">MIYCRQCGAENPSDANYCHVDGHPLEPVVHPPYVDDSMRESCHYCGAWREGDSSYCHVCGESFARFRTPTFTAKRAALSWQQEPKRALIKSLLMTLPFVVMLFAIMIAVSEFVPTYEDDQSNVLTSGHNVLYEYGQTAAQAEGNLQQFRREETLVNRENVDSMTIMDSDSFLTWREKVLISHGLNFEQSRLSYVPQPHSDETTEDRMETTGTVAMPHYTILLMVLAGVSGWIYRRMRSSISLTSMAMSAVSFIAWYAVPLIVLISLTSGSFENQEESRRVGEMAFSFSVDSSFVSLMLLLGVMFFLGQLWQEKRALPYWLEGVKHGGRWFALIVGLFVIGGLIIIGLSMGDESFLMVEMQSYTIFGVGIVVVAMSMLLINIGLLNPLTLQHPFIVQEGGVDSYRFHLFNQSVESMVGEFSQSEEEAQRFLEPIVDLGPWYWFSFLMLILLCVLIGFGLQSSSWRVTLSLAVGIALTFTVLNSLFVQVMNHKMMTFYNENEHVRIVMFEWLTTVGVTFSFVFVFVMMGVVIKRLWKGDERYESNRS</sequence>
<keyword evidence="1" id="KW-0812">Transmembrane</keyword>
<dbReference type="RefSeq" id="WP_354219920.1">
    <property type="nucleotide sequence ID" value="NZ_JBEPMX010000006.1"/>
</dbReference>
<feature type="transmembrane region" description="Helical" evidence="1">
    <location>
        <begin position="465"/>
        <end position="489"/>
    </location>
</feature>
<feature type="transmembrane region" description="Helical" evidence="1">
    <location>
        <begin position="87"/>
        <end position="109"/>
    </location>
</feature>
<keyword evidence="1" id="KW-1133">Transmembrane helix</keyword>
<organism evidence="2 3">
    <name type="scientific">Alkalibacillus flavidus</name>
    <dbReference type="NCBI Taxonomy" id="546021"/>
    <lineage>
        <taxon>Bacteria</taxon>
        <taxon>Bacillati</taxon>
        <taxon>Bacillota</taxon>
        <taxon>Bacilli</taxon>
        <taxon>Bacillales</taxon>
        <taxon>Bacillaceae</taxon>
        <taxon>Alkalibacillus</taxon>
    </lineage>
</organism>
<dbReference type="Proteomes" id="UP001549167">
    <property type="component" value="Unassembled WGS sequence"/>
</dbReference>
<accession>A0ABV2KUT0</accession>
<feature type="transmembrane region" description="Helical" evidence="1">
    <location>
        <begin position="439"/>
        <end position="458"/>
    </location>
</feature>
<feature type="transmembrane region" description="Helical" evidence="1">
    <location>
        <begin position="329"/>
        <end position="350"/>
    </location>
</feature>
<feature type="transmembrane region" description="Helical" evidence="1">
    <location>
        <begin position="509"/>
        <end position="530"/>
    </location>
</feature>
<reference evidence="2 3" key="1">
    <citation type="submission" date="2024-06" db="EMBL/GenBank/DDBJ databases">
        <title>Genomic Encyclopedia of Type Strains, Phase IV (KMG-IV): sequencing the most valuable type-strain genomes for metagenomic binning, comparative biology and taxonomic classification.</title>
        <authorList>
            <person name="Goeker M."/>
        </authorList>
    </citation>
    <scope>NUCLEOTIDE SEQUENCE [LARGE SCALE GENOMIC DNA]</scope>
    <source>
        <strain evidence="2 3">DSM 23520</strain>
    </source>
</reference>
<comment type="caution">
    <text evidence="2">The sequence shown here is derived from an EMBL/GenBank/DDBJ whole genome shotgun (WGS) entry which is preliminary data.</text>
</comment>
<gene>
    <name evidence="2" type="ORF">ABID56_001434</name>
</gene>
<evidence type="ECO:0000313" key="2">
    <source>
        <dbReference type="EMBL" id="MET3683339.1"/>
    </source>
</evidence>
<dbReference type="EMBL" id="JBEPMX010000006">
    <property type="protein sequence ID" value="MET3683339.1"/>
    <property type="molecule type" value="Genomic_DNA"/>
</dbReference>
<keyword evidence="1" id="KW-0472">Membrane</keyword>
<evidence type="ECO:0000313" key="3">
    <source>
        <dbReference type="Proteomes" id="UP001549167"/>
    </source>
</evidence>
<keyword evidence="3" id="KW-1185">Reference proteome</keyword>